<evidence type="ECO:0000313" key="2">
    <source>
        <dbReference type="EMBL" id="NYF80442.1"/>
    </source>
</evidence>
<dbReference type="EMBL" id="JACCCW010000002">
    <property type="protein sequence ID" value="NYF80442.1"/>
    <property type="molecule type" value="Genomic_DNA"/>
</dbReference>
<feature type="transmembrane region" description="Helical" evidence="1">
    <location>
        <begin position="56"/>
        <end position="74"/>
    </location>
</feature>
<gene>
    <name evidence="2" type="ORF">HDF17_002762</name>
</gene>
<comment type="caution">
    <text evidence="2">The sequence shown here is derived from an EMBL/GenBank/DDBJ whole genome shotgun (WGS) entry which is preliminary data.</text>
</comment>
<evidence type="ECO:0000256" key="1">
    <source>
        <dbReference type="SAM" id="Phobius"/>
    </source>
</evidence>
<evidence type="ECO:0008006" key="4">
    <source>
        <dbReference type="Google" id="ProtNLM"/>
    </source>
</evidence>
<dbReference type="Proteomes" id="UP000589520">
    <property type="component" value="Unassembled WGS sequence"/>
</dbReference>
<keyword evidence="1" id="KW-0812">Transmembrane</keyword>
<name>A0A7Y9TLT2_9BACT</name>
<feature type="transmembrane region" description="Helical" evidence="1">
    <location>
        <begin position="29"/>
        <end position="49"/>
    </location>
</feature>
<evidence type="ECO:0000313" key="3">
    <source>
        <dbReference type="Proteomes" id="UP000589520"/>
    </source>
</evidence>
<accession>A0A7Y9TLT2</accession>
<dbReference type="RefSeq" id="WP_179491837.1">
    <property type="nucleotide sequence ID" value="NZ_JACCCW010000002.1"/>
</dbReference>
<sequence>MAKLTIVLGILLVLVAAAGFIATGSSHPTALIPGAVGLLFVLFGSLANTSDSKKRMLWMHIAVTVALLMFLGLIPADINVFRLAHGASFSHPIAIEEKAASSLLCLLFVLLCVRSFINARRQRTLG</sequence>
<reference evidence="2 3" key="1">
    <citation type="submission" date="2020-07" db="EMBL/GenBank/DDBJ databases">
        <title>Genomic Encyclopedia of Type Strains, Phase IV (KMG-V): Genome sequencing to study the core and pangenomes of soil and plant-associated prokaryotes.</title>
        <authorList>
            <person name="Whitman W."/>
        </authorList>
    </citation>
    <scope>NUCLEOTIDE SEQUENCE [LARGE SCALE GENOMIC DNA]</scope>
    <source>
        <strain evidence="2 3">X4EP2</strain>
    </source>
</reference>
<proteinExistence type="predicted"/>
<keyword evidence="3" id="KW-1185">Reference proteome</keyword>
<feature type="transmembrane region" description="Helical" evidence="1">
    <location>
        <begin position="99"/>
        <end position="117"/>
    </location>
</feature>
<protein>
    <recommendedName>
        <fullName evidence="4">Transmembrane protein</fullName>
    </recommendedName>
</protein>
<keyword evidence="1" id="KW-1133">Transmembrane helix</keyword>
<dbReference type="AlphaFoldDB" id="A0A7Y9TLT2"/>
<organism evidence="2 3">
    <name type="scientific">Granulicella arctica</name>
    <dbReference type="NCBI Taxonomy" id="940613"/>
    <lineage>
        <taxon>Bacteria</taxon>
        <taxon>Pseudomonadati</taxon>
        <taxon>Acidobacteriota</taxon>
        <taxon>Terriglobia</taxon>
        <taxon>Terriglobales</taxon>
        <taxon>Acidobacteriaceae</taxon>
        <taxon>Granulicella</taxon>
    </lineage>
</organism>
<keyword evidence="1" id="KW-0472">Membrane</keyword>